<keyword evidence="3" id="KW-1185">Reference proteome</keyword>
<dbReference type="eggNOG" id="ENOG5030HQV">
    <property type="taxonomic scope" value="Bacteria"/>
</dbReference>
<gene>
    <name evidence="2" type="ordered locus">CHAB381_1591</name>
</gene>
<proteinExistence type="predicted"/>
<sequence>MAIYGVAVSQGVQPEVLYTIVKIESDFDPFTISFLTNMENAKYFSNLSSPNIDVKISKYSLNNTKWAVAIHPANEILAMQIASLLIKDGFNIDVGLGQLNSVNFTPDEIPQIFSPTYNLTKCAKVLRKCFNAKNKNLTNTIECYNYGMRRRPSNPYFNKFFRHYKEFFGDPTR</sequence>
<dbReference type="KEGG" id="cha:CHAB381_1591"/>
<dbReference type="SUPFAM" id="SSF53955">
    <property type="entry name" value="Lysozyme-like"/>
    <property type="match status" value="1"/>
</dbReference>
<dbReference type="InterPro" id="IPR023346">
    <property type="entry name" value="Lysozyme-like_dom_sf"/>
</dbReference>
<dbReference type="EMBL" id="CP000776">
    <property type="protein sequence ID" value="ABS51398.1"/>
    <property type="molecule type" value="Genomic_DNA"/>
</dbReference>
<evidence type="ECO:0000313" key="2">
    <source>
        <dbReference type="EMBL" id="ABS51398.1"/>
    </source>
</evidence>
<evidence type="ECO:0000259" key="1">
    <source>
        <dbReference type="Pfam" id="PF01464"/>
    </source>
</evidence>
<dbReference type="HOGENOM" id="CLU_1400222_0_0_7"/>
<dbReference type="Proteomes" id="UP000002407">
    <property type="component" value="Chromosome"/>
</dbReference>
<organism evidence="2 3">
    <name type="scientific">Campylobacter hominis (strain ATCC BAA-381 / DSM 21671 / CCUG 45161 / LMG 19568 / NCTC 13146 / CH001A)</name>
    <dbReference type="NCBI Taxonomy" id="360107"/>
    <lineage>
        <taxon>Bacteria</taxon>
        <taxon>Pseudomonadati</taxon>
        <taxon>Campylobacterota</taxon>
        <taxon>Epsilonproteobacteria</taxon>
        <taxon>Campylobacterales</taxon>
        <taxon>Campylobacteraceae</taxon>
        <taxon>Campylobacter</taxon>
    </lineage>
</organism>
<reference evidence="3" key="1">
    <citation type="submission" date="2007-07" db="EMBL/GenBank/DDBJ databases">
        <title>Complete genome sequence of Campylobacter hominis ATCC BAA-381, a commensal isolated from the human gastrointestinal tract.</title>
        <authorList>
            <person name="Fouts D.E."/>
            <person name="Mongodin E.F."/>
            <person name="Puiu D."/>
            <person name="Sebastian Y."/>
            <person name="Miller W.G."/>
            <person name="Mandrell R.E."/>
            <person name="Nelson K.E."/>
        </authorList>
    </citation>
    <scope>NUCLEOTIDE SEQUENCE [LARGE SCALE GENOMIC DNA]</scope>
    <source>
        <strain evidence="3">ATCC BAA-381 / LMG 19568 / NCTC 13146 / CH001A</strain>
    </source>
</reference>
<dbReference type="Gene3D" id="1.10.530.10">
    <property type="match status" value="1"/>
</dbReference>
<dbReference type="Pfam" id="PF01464">
    <property type="entry name" value="SLT"/>
    <property type="match status" value="1"/>
</dbReference>
<protein>
    <submittedName>
        <fullName evidence="2">Conjugal transfer protein</fullName>
    </submittedName>
</protein>
<feature type="domain" description="Transglycosylase SLT" evidence="1">
    <location>
        <begin position="8"/>
        <end position="150"/>
    </location>
</feature>
<dbReference type="AlphaFoldDB" id="A7I3M4"/>
<accession>A7I3M4</accession>
<name>A7I3M4_CAMHC</name>
<dbReference type="InterPro" id="IPR008258">
    <property type="entry name" value="Transglycosylase_SLT_dom_1"/>
</dbReference>
<evidence type="ECO:0000313" key="3">
    <source>
        <dbReference type="Proteomes" id="UP000002407"/>
    </source>
</evidence>